<keyword evidence="1" id="KW-0732">Signal</keyword>
<reference evidence="4" key="1">
    <citation type="journal article" date="2020" name="mSystems">
        <title>Genome- and Community-Level Interaction Insights into Carbon Utilization and Element Cycling Functions of Hydrothermarchaeota in Hydrothermal Sediment.</title>
        <authorList>
            <person name="Zhou Z."/>
            <person name="Liu Y."/>
            <person name="Xu W."/>
            <person name="Pan J."/>
            <person name="Luo Z.H."/>
            <person name="Li M."/>
        </authorList>
    </citation>
    <scope>NUCLEOTIDE SEQUENCE [LARGE SCALE GENOMIC DNA]</scope>
    <source>
        <strain evidence="4">SpSt-876</strain>
    </source>
</reference>
<accession>A0A7C6ECL1</accession>
<dbReference type="InterPro" id="IPR019734">
    <property type="entry name" value="TPR_rpt"/>
</dbReference>
<dbReference type="Gene3D" id="1.25.40.10">
    <property type="entry name" value="Tetratricopeptide repeat domain"/>
    <property type="match status" value="2"/>
</dbReference>
<sequence length="868" mass="99586">MLALFVFFIFNNHDKTLKLAERYLQQREYAKAIAQYQGILEKDPNNFFATKGIAWVNQKKRDYDSAVFFWQKAISLNPKIDTLIVHYWEALIKANEKNPKELEKIKIEIKNQIKGYLKTEEEISWTIAYDGLTLVDTIEAKKVGEELTRRFPESAKGYELIGNEFYDSLYPIWSNDTLKVEFIERFLKKYPKTEWRFTAYQYLLSSLFYLKDLNRLKRKARMLLSEDSLNPFAYQFVSAIYLRAGIDTITYAQYTQKAIELEPKYQKPKNKPIEQWELEKPTLFGNARMNYAQALIALGRIKEAKRWIMEAIKKTKLDNNNDATYGPYYYVLGQIYEAENDDYSAMAAYIKALTFGDVRNYWSAKADSNLTKIYQQLLGNNTKLMTYARAKLNYLGITFTDVTDSVGLSGRKESRVAWGDYDNDGYEDLLLNGNRLFKNLKGKRFLDVTEKAGIGKTKSSGGVWADYDNDGFFDFYAISSDSQGDKLWHNNGDGTFTDMTKKAGNITDNYSTEGAAWGDYNNDGYVDLYLANYENWARHSYYPDILYQNNGDGTFKAITKEAKIIPPFGEDRAGRGVNWGDFDNDGWLDIYVSNYRLQENFLWHNNGDRTFTNVASRLWVAGNEVKGWFGHTIGSDWGDYDNDGDLDLITANLAHPRYIEFSNRTMLYQNTGPKNNWEFKDMRLKAGIKYEETHSDPAWADVDNDGDLDLYITSIYEGRRSFLYENLGNGKFRDITWLAGVRVFNGWGCAFADFDNDGDLDLVVGSGSGVKLFRNDGNKNNYLKVKVVGTKSNRAGIGARVKIKQGKRVQIREISGGKGTTSQNSLVAHFGLGKNKNPISVEVRFSTGVCQTRHNIAPNQLIIIQEEK</sequence>
<name>A0A7C6ECL1_UNCW3</name>
<dbReference type="PANTHER" id="PTHR16026">
    <property type="entry name" value="CARTILAGE ACIDIC PROTEIN 1"/>
    <property type="match status" value="1"/>
</dbReference>
<dbReference type="InterPro" id="IPR013517">
    <property type="entry name" value="FG-GAP"/>
</dbReference>
<feature type="repeat" description="TPR" evidence="2">
    <location>
        <begin position="13"/>
        <end position="46"/>
    </location>
</feature>
<evidence type="ECO:0000256" key="2">
    <source>
        <dbReference type="PROSITE-ProRule" id="PRU00339"/>
    </source>
</evidence>
<gene>
    <name evidence="4" type="ORF">ENW73_04025</name>
</gene>
<dbReference type="SMART" id="SM00028">
    <property type="entry name" value="TPR"/>
    <property type="match status" value="4"/>
</dbReference>
<dbReference type="InterPro" id="IPR011519">
    <property type="entry name" value="UnbV_ASPIC"/>
</dbReference>
<evidence type="ECO:0000313" key="4">
    <source>
        <dbReference type="EMBL" id="HHS52021.1"/>
    </source>
</evidence>
<comment type="caution">
    <text evidence="4">The sequence shown here is derived from an EMBL/GenBank/DDBJ whole genome shotgun (WGS) entry which is preliminary data.</text>
</comment>
<dbReference type="InterPro" id="IPR028994">
    <property type="entry name" value="Integrin_alpha_N"/>
</dbReference>
<dbReference type="Pfam" id="PF07593">
    <property type="entry name" value="UnbV_ASPIC"/>
    <property type="match status" value="1"/>
</dbReference>
<organism evidence="4">
    <name type="scientific">candidate division WOR-3 bacterium</name>
    <dbReference type="NCBI Taxonomy" id="2052148"/>
    <lineage>
        <taxon>Bacteria</taxon>
        <taxon>Bacteria division WOR-3</taxon>
    </lineage>
</organism>
<feature type="domain" description="ASPIC/UnbV" evidence="3">
    <location>
        <begin position="796"/>
        <end position="861"/>
    </location>
</feature>
<dbReference type="SUPFAM" id="SSF69318">
    <property type="entry name" value="Integrin alpha N-terminal domain"/>
    <property type="match status" value="1"/>
</dbReference>
<dbReference type="InterPro" id="IPR011990">
    <property type="entry name" value="TPR-like_helical_dom_sf"/>
</dbReference>
<dbReference type="Pfam" id="PF13181">
    <property type="entry name" value="TPR_8"/>
    <property type="match status" value="2"/>
</dbReference>
<dbReference type="Pfam" id="PF13517">
    <property type="entry name" value="FG-GAP_3"/>
    <property type="match status" value="3"/>
</dbReference>
<dbReference type="PROSITE" id="PS50005">
    <property type="entry name" value="TPR"/>
    <property type="match status" value="1"/>
</dbReference>
<dbReference type="EMBL" id="DTLI01000102">
    <property type="protein sequence ID" value="HHS52021.1"/>
    <property type="molecule type" value="Genomic_DNA"/>
</dbReference>
<proteinExistence type="predicted"/>
<dbReference type="AlphaFoldDB" id="A0A7C6ECL1"/>
<dbReference type="Gene3D" id="2.130.10.130">
    <property type="entry name" value="Integrin alpha, N-terminal"/>
    <property type="match status" value="2"/>
</dbReference>
<evidence type="ECO:0000256" key="1">
    <source>
        <dbReference type="ARBA" id="ARBA00022729"/>
    </source>
</evidence>
<protein>
    <recommendedName>
        <fullName evidence="3">ASPIC/UnbV domain-containing protein</fullName>
    </recommendedName>
</protein>
<dbReference type="PANTHER" id="PTHR16026:SF0">
    <property type="entry name" value="CARTILAGE ACIDIC PROTEIN 1"/>
    <property type="match status" value="1"/>
</dbReference>
<keyword evidence="2" id="KW-0802">TPR repeat</keyword>
<dbReference type="SUPFAM" id="SSF48452">
    <property type="entry name" value="TPR-like"/>
    <property type="match status" value="2"/>
</dbReference>
<dbReference type="InterPro" id="IPR027039">
    <property type="entry name" value="Crtac1"/>
</dbReference>
<evidence type="ECO:0000259" key="3">
    <source>
        <dbReference type="Pfam" id="PF07593"/>
    </source>
</evidence>